<evidence type="ECO:0000313" key="5">
    <source>
        <dbReference type="Proteomes" id="UP000748067"/>
    </source>
</evidence>
<dbReference type="Proteomes" id="UP000748067">
    <property type="component" value="Unassembled WGS sequence"/>
</dbReference>
<dbReference type="PANTHER" id="PTHR39203:SF1">
    <property type="entry name" value="CYTOPLASMIC PROTEIN"/>
    <property type="match status" value="1"/>
</dbReference>
<dbReference type="SMART" id="SM01022">
    <property type="entry name" value="ASCH"/>
    <property type="match status" value="1"/>
</dbReference>
<dbReference type="PANTHER" id="PTHR39203">
    <property type="entry name" value="CYTOPLASMIC PROTEIN-RELATED"/>
    <property type="match status" value="1"/>
</dbReference>
<dbReference type="EMBL" id="JXDI01000002">
    <property type="protein sequence ID" value="KAF2407543.1"/>
    <property type="molecule type" value="Genomic_DNA"/>
</dbReference>
<dbReference type="InterPro" id="IPR007374">
    <property type="entry name" value="ASCH_domain"/>
</dbReference>
<organism evidence="3 4">
    <name type="scientific">Pseudomonas antarctica</name>
    <dbReference type="NCBI Taxonomy" id="219572"/>
    <lineage>
        <taxon>Bacteria</taxon>
        <taxon>Pseudomonadati</taxon>
        <taxon>Pseudomonadota</taxon>
        <taxon>Gammaproteobacteria</taxon>
        <taxon>Pseudomonadales</taxon>
        <taxon>Pseudomonadaceae</taxon>
        <taxon>Pseudomonas</taxon>
    </lineage>
</organism>
<feature type="domain" description="ASCH" evidence="1">
    <location>
        <begin position="17"/>
        <end position="134"/>
    </location>
</feature>
<evidence type="ECO:0000313" key="3">
    <source>
        <dbReference type="EMBL" id="SDN37619.1"/>
    </source>
</evidence>
<sequence>MNIIDDLKVRYPGAIAWSFGDTPELADELAERVANGIKTATCCSLASLKHEGDSPAIGGYSIILNSKGEPVCVVRVILLRVIRYCDVDQIFARKEGEGDLSLRYWRQGHKDFFQREGSFDEAMELVSEEFELVEVL</sequence>
<reference evidence="3 4" key="2">
    <citation type="submission" date="2016-10" db="EMBL/GenBank/DDBJ databases">
        <authorList>
            <person name="de Groot N.N."/>
        </authorList>
    </citation>
    <scope>NUCLEOTIDE SEQUENCE [LARGE SCALE GENOMIC DNA]</scope>
    <source>
        <strain evidence="3 4">BS2772</strain>
    </source>
</reference>
<gene>
    <name evidence="2" type="ORF">PSAN_44730</name>
    <name evidence="3" type="ORF">SAMN04490179_3929</name>
</gene>
<dbReference type="InterPro" id="IPR015947">
    <property type="entry name" value="PUA-like_sf"/>
</dbReference>
<dbReference type="PIRSF" id="PIRSF021320">
    <property type="entry name" value="DUF984"/>
    <property type="match status" value="1"/>
</dbReference>
<dbReference type="CDD" id="cd06553">
    <property type="entry name" value="ASCH_Ef3133_like"/>
    <property type="match status" value="1"/>
</dbReference>
<dbReference type="RefSeq" id="WP_083358570.1">
    <property type="nucleotide sequence ID" value="NZ_JBJGXR010000019.1"/>
</dbReference>
<protein>
    <submittedName>
        <fullName evidence="2">ASCH domain protein</fullName>
    </submittedName>
    <submittedName>
        <fullName evidence="3">Uncharacterized protein YhfF</fullName>
    </submittedName>
</protein>
<dbReference type="Proteomes" id="UP000182470">
    <property type="component" value="Chromosome I"/>
</dbReference>
<dbReference type="AlphaFoldDB" id="A0A1H0AW41"/>
<reference evidence="2 5" key="1">
    <citation type="submission" date="2015-01" db="EMBL/GenBank/DDBJ databases">
        <title>Genome Sequence of Pseudomonas antarctica CMS 35.</title>
        <authorList>
            <person name="Voget S."/>
            <person name="Chow J."/>
            <person name="Daniel R."/>
            <person name="Streit W."/>
        </authorList>
    </citation>
    <scope>NUCLEOTIDE SEQUENCE [LARGE SCALE GENOMIC DNA]</scope>
    <source>
        <strain evidence="2 5">CMS 35</strain>
    </source>
</reference>
<evidence type="ECO:0000313" key="2">
    <source>
        <dbReference type="EMBL" id="KAF2407543.1"/>
    </source>
</evidence>
<evidence type="ECO:0000313" key="4">
    <source>
        <dbReference type="Proteomes" id="UP000182470"/>
    </source>
</evidence>
<dbReference type="EMBL" id="LT629704">
    <property type="protein sequence ID" value="SDN37619.1"/>
    <property type="molecule type" value="Genomic_DNA"/>
</dbReference>
<dbReference type="Pfam" id="PF04266">
    <property type="entry name" value="ASCH"/>
    <property type="match status" value="1"/>
</dbReference>
<evidence type="ECO:0000259" key="1">
    <source>
        <dbReference type="SMART" id="SM01022"/>
    </source>
</evidence>
<dbReference type="Gene3D" id="3.10.400.10">
    <property type="entry name" value="Sulfate adenylyltransferase"/>
    <property type="match status" value="1"/>
</dbReference>
<name>A0A1H0AW41_9PSED</name>
<proteinExistence type="predicted"/>
<keyword evidence="5" id="KW-1185">Reference proteome</keyword>
<dbReference type="InterPro" id="IPR009326">
    <property type="entry name" value="DUF984"/>
</dbReference>
<dbReference type="SUPFAM" id="SSF88697">
    <property type="entry name" value="PUA domain-like"/>
    <property type="match status" value="1"/>
</dbReference>
<accession>A0A1H0AW41</accession>
<dbReference type="OrthoDB" id="9807542at2"/>